<dbReference type="HOGENOM" id="CLU_1065789_0_0_1"/>
<dbReference type="KEGG" id="glz:GLAREA_09581"/>
<keyword evidence="2" id="KW-1185">Reference proteome</keyword>
<dbReference type="EMBL" id="KE145368">
    <property type="protein sequence ID" value="EPE28460.1"/>
    <property type="molecule type" value="Genomic_DNA"/>
</dbReference>
<accession>S3CS07</accession>
<organism evidence="1 2">
    <name type="scientific">Glarea lozoyensis (strain ATCC 20868 / MF5171)</name>
    <dbReference type="NCBI Taxonomy" id="1116229"/>
    <lineage>
        <taxon>Eukaryota</taxon>
        <taxon>Fungi</taxon>
        <taxon>Dikarya</taxon>
        <taxon>Ascomycota</taxon>
        <taxon>Pezizomycotina</taxon>
        <taxon>Leotiomycetes</taxon>
        <taxon>Helotiales</taxon>
        <taxon>Helotiaceae</taxon>
        <taxon>Glarea</taxon>
    </lineage>
</organism>
<reference evidence="1 2" key="1">
    <citation type="journal article" date="2013" name="BMC Genomics">
        <title>Genomics-driven discovery of the pneumocandin biosynthetic gene cluster in the fungus Glarea lozoyensis.</title>
        <authorList>
            <person name="Chen L."/>
            <person name="Yue Q."/>
            <person name="Zhang X."/>
            <person name="Xiang M."/>
            <person name="Wang C."/>
            <person name="Li S."/>
            <person name="Che Y."/>
            <person name="Ortiz-Lopez F.J."/>
            <person name="Bills G.F."/>
            <person name="Liu X."/>
            <person name="An Z."/>
        </authorList>
    </citation>
    <scope>NUCLEOTIDE SEQUENCE [LARGE SCALE GENOMIC DNA]</scope>
    <source>
        <strain evidence="2">ATCC 20868 / MF5171</strain>
    </source>
</reference>
<dbReference type="GeneID" id="19468628"/>
<protein>
    <submittedName>
        <fullName evidence="1">Uncharacterized protein</fullName>
    </submittedName>
</protein>
<proteinExistence type="predicted"/>
<sequence>MMLIPNVRLAELHTSCSACSSYFSAVTCGRLVKRMNLECGEASQDFYTTTSDGWRALGYSTFQGQHRIHKYKMEEHGVRASGPSMYGAMWLTETRHAKAWEWHLATTVEARKKGQKNAEPEQVPMPDLSWYRNFSTDARCKAIFTSHQHEHPPLLSPPALDFSAKWLLLDLVRWTRFTSPGRLTNSTERTPLETTTMSLGLAYPRSTGSQIRPFSSTPDCERQSTILNCIPHAIKTTFDRPTLVQLYSTRSGLPSLRILVQ</sequence>
<dbReference type="RefSeq" id="XP_008084368.1">
    <property type="nucleotide sequence ID" value="XM_008086177.1"/>
</dbReference>
<gene>
    <name evidence="1" type="ORF">GLAREA_09581</name>
</gene>
<dbReference type="Proteomes" id="UP000016922">
    <property type="component" value="Unassembled WGS sequence"/>
</dbReference>
<name>S3CS07_GLAL2</name>
<evidence type="ECO:0000313" key="2">
    <source>
        <dbReference type="Proteomes" id="UP000016922"/>
    </source>
</evidence>
<evidence type="ECO:0000313" key="1">
    <source>
        <dbReference type="EMBL" id="EPE28460.1"/>
    </source>
</evidence>
<dbReference type="AlphaFoldDB" id="S3CS07"/>